<gene>
    <name evidence="1" type="ORF">Pint_13103</name>
</gene>
<dbReference type="EMBL" id="CM047743">
    <property type="protein sequence ID" value="KAJ0030929.1"/>
    <property type="molecule type" value="Genomic_DNA"/>
</dbReference>
<proteinExistence type="predicted"/>
<name>A0ACC0Y751_9ROSI</name>
<evidence type="ECO:0000313" key="2">
    <source>
        <dbReference type="Proteomes" id="UP001163603"/>
    </source>
</evidence>
<sequence>MEWKTEGEEGEGEGGEEEGEEEEEKEEGGVEGDLINLLAPVPRTIYLYDFFLGQCESVCFAVSKMEKSLIQPLIAVVISFLVATRAYVRKSLDLSGAISGFFVMTIHFAVGSRYGAVLLVFFFTSSKLTKIGEDKKRRIDAEYKEGGQRNWIQVLSNSGIATVLVVTIWGLSGWEDKCLDSKDSTVITALIGGVIGHYCCCNGDTWSSELGVLSDDQPRLITTFKLRLEKHQCIIGSNIFFDIKGGMALWGRPVRRGTNGGVTKAGLLAAMAAGSVTGLTFVLFGFLTTKCTYDAALKQLLVIPLSTLAGLFGSVIDSLLGATLQFSGFCTVRKKVVGQPGPTVKKISGLTILDNNAVNFVSIMLTSVLTAVACVYIF</sequence>
<dbReference type="Proteomes" id="UP001163603">
    <property type="component" value="Chromosome 8"/>
</dbReference>
<reference evidence="2" key="1">
    <citation type="journal article" date="2023" name="G3 (Bethesda)">
        <title>Genome assembly and association tests identify interacting loci associated with vigor, precocity, and sex in interspecific pistachio rootstocks.</title>
        <authorList>
            <person name="Palmer W."/>
            <person name="Jacygrad E."/>
            <person name="Sagayaradj S."/>
            <person name="Cavanaugh K."/>
            <person name="Han R."/>
            <person name="Bertier L."/>
            <person name="Beede B."/>
            <person name="Kafkas S."/>
            <person name="Golino D."/>
            <person name="Preece J."/>
            <person name="Michelmore R."/>
        </authorList>
    </citation>
    <scope>NUCLEOTIDE SEQUENCE [LARGE SCALE GENOMIC DNA]</scope>
</reference>
<organism evidence="1 2">
    <name type="scientific">Pistacia integerrima</name>
    <dbReference type="NCBI Taxonomy" id="434235"/>
    <lineage>
        <taxon>Eukaryota</taxon>
        <taxon>Viridiplantae</taxon>
        <taxon>Streptophyta</taxon>
        <taxon>Embryophyta</taxon>
        <taxon>Tracheophyta</taxon>
        <taxon>Spermatophyta</taxon>
        <taxon>Magnoliopsida</taxon>
        <taxon>eudicotyledons</taxon>
        <taxon>Gunneridae</taxon>
        <taxon>Pentapetalae</taxon>
        <taxon>rosids</taxon>
        <taxon>malvids</taxon>
        <taxon>Sapindales</taxon>
        <taxon>Anacardiaceae</taxon>
        <taxon>Pistacia</taxon>
    </lineage>
</organism>
<keyword evidence="2" id="KW-1185">Reference proteome</keyword>
<protein>
    <submittedName>
        <fullName evidence="1">Uncharacterized protein</fullName>
    </submittedName>
</protein>
<evidence type="ECO:0000313" key="1">
    <source>
        <dbReference type="EMBL" id="KAJ0030929.1"/>
    </source>
</evidence>
<comment type="caution">
    <text evidence="1">The sequence shown here is derived from an EMBL/GenBank/DDBJ whole genome shotgun (WGS) entry which is preliminary data.</text>
</comment>
<accession>A0ACC0Y751</accession>